<evidence type="ECO:0000256" key="6">
    <source>
        <dbReference type="ARBA" id="ARBA00022525"/>
    </source>
</evidence>
<keyword evidence="10" id="KW-0624">Polysaccharide degradation</keyword>
<evidence type="ECO:0000256" key="10">
    <source>
        <dbReference type="ARBA" id="ARBA00023326"/>
    </source>
</evidence>
<feature type="domain" description="GH10" evidence="12">
    <location>
        <begin position="26"/>
        <end position="320"/>
    </location>
</feature>
<evidence type="ECO:0000256" key="2">
    <source>
        <dbReference type="ARBA" id="ARBA00004613"/>
    </source>
</evidence>
<dbReference type="InterPro" id="IPR017853">
    <property type="entry name" value="GH"/>
</dbReference>
<evidence type="ECO:0000256" key="5">
    <source>
        <dbReference type="ARBA" id="ARBA00012590"/>
    </source>
</evidence>
<dbReference type="Gene3D" id="3.20.20.80">
    <property type="entry name" value="Glycosidases"/>
    <property type="match status" value="1"/>
</dbReference>
<keyword evidence="6" id="KW-0964">Secreted</keyword>
<evidence type="ECO:0000313" key="14">
    <source>
        <dbReference type="Proteomes" id="UP001218218"/>
    </source>
</evidence>
<evidence type="ECO:0000256" key="11">
    <source>
        <dbReference type="SAM" id="SignalP"/>
    </source>
</evidence>
<gene>
    <name evidence="13" type="ORF">DFH08DRAFT_918879</name>
</gene>
<evidence type="ECO:0000313" key="13">
    <source>
        <dbReference type="EMBL" id="KAJ7302823.1"/>
    </source>
</evidence>
<dbReference type="EMBL" id="JARIHO010000111">
    <property type="protein sequence ID" value="KAJ7302823.1"/>
    <property type="molecule type" value="Genomic_DNA"/>
</dbReference>
<dbReference type="SMART" id="SM00633">
    <property type="entry name" value="Glyco_10"/>
    <property type="match status" value="1"/>
</dbReference>
<keyword evidence="9" id="KW-0119">Carbohydrate metabolism</keyword>
<keyword evidence="7 13" id="KW-0858">Xylan degradation</keyword>
<comment type="catalytic activity">
    <reaction evidence="1">
        <text>Endohydrolysis of (1-&gt;4)-beta-D-xylosidic linkages in xylans.</text>
        <dbReference type="EC" id="3.2.1.8"/>
    </reaction>
</comment>
<organism evidence="13 14">
    <name type="scientific">Mycena albidolilacea</name>
    <dbReference type="NCBI Taxonomy" id="1033008"/>
    <lineage>
        <taxon>Eukaryota</taxon>
        <taxon>Fungi</taxon>
        <taxon>Dikarya</taxon>
        <taxon>Basidiomycota</taxon>
        <taxon>Agaricomycotina</taxon>
        <taxon>Agaricomycetes</taxon>
        <taxon>Agaricomycetidae</taxon>
        <taxon>Agaricales</taxon>
        <taxon>Marasmiineae</taxon>
        <taxon>Mycenaceae</taxon>
        <taxon>Mycena</taxon>
    </lineage>
</organism>
<comment type="caution">
    <text evidence="13">The sequence shown here is derived from an EMBL/GenBank/DDBJ whole genome shotgun (WGS) entry which is preliminary data.</text>
</comment>
<protein>
    <recommendedName>
        <fullName evidence="5">endo-1,4-beta-xylanase</fullName>
        <ecNumber evidence="5">3.2.1.8</ecNumber>
    </recommendedName>
</protein>
<evidence type="ECO:0000256" key="9">
    <source>
        <dbReference type="ARBA" id="ARBA00023277"/>
    </source>
</evidence>
<evidence type="ECO:0000256" key="4">
    <source>
        <dbReference type="ARBA" id="ARBA00007495"/>
    </source>
</evidence>
<feature type="chain" id="PRO_5042110745" description="endo-1,4-beta-xylanase" evidence="11">
    <location>
        <begin position="21"/>
        <end position="323"/>
    </location>
</feature>
<evidence type="ECO:0000259" key="12">
    <source>
        <dbReference type="PROSITE" id="PS51760"/>
    </source>
</evidence>
<evidence type="ECO:0000256" key="7">
    <source>
        <dbReference type="ARBA" id="ARBA00022651"/>
    </source>
</evidence>
<comment type="subcellular location">
    <subcellularLocation>
        <location evidence="2">Secreted</location>
    </subcellularLocation>
</comment>
<evidence type="ECO:0000256" key="8">
    <source>
        <dbReference type="ARBA" id="ARBA00022801"/>
    </source>
</evidence>
<dbReference type="GO" id="GO:0031176">
    <property type="term" value="F:endo-1,4-beta-xylanase activity"/>
    <property type="evidence" value="ECO:0007669"/>
    <property type="project" value="UniProtKB-EC"/>
</dbReference>
<dbReference type="Pfam" id="PF00331">
    <property type="entry name" value="Glyco_hydro_10"/>
    <property type="match status" value="1"/>
</dbReference>
<keyword evidence="8 13" id="KW-0378">Hydrolase</keyword>
<sequence length="323" mass="34574">MLRISVALAAALAILPTAIGQAPIWGQFKITIRHFRSATDNYELNDPAYAAKLKNNSVFGQITPRSVFTFENGDAIVALAKKNGQLLRAGCISYDEVPNWVNSAEIPGSALMNNVVNHCSTLIKHYADAWDIVNEPFTDDGFTRPLGFSISSSISYIDTLLLAARAADPSAKLYLSSSGIDTPGPKLESMISQVQYYKDHGIPIDGVGLRSHFVSGEVPSLANLTANYERLTTLGVEIAITALDIRTSATPSGAPILQQQTDYKTVISACKAVAGCVGVTLSDISDKYSLIPGICAGFGRALPWDTNFLPKPAYDGIIAGFKN</sequence>
<keyword evidence="14" id="KW-1185">Reference proteome</keyword>
<name>A0AAD6Z0S7_9AGAR</name>
<keyword evidence="13" id="KW-0326">Glycosidase</keyword>
<dbReference type="Proteomes" id="UP001218218">
    <property type="component" value="Unassembled WGS sequence"/>
</dbReference>
<dbReference type="GO" id="GO:0045493">
    <property type="term" value="P:xylan catabolic process"/>
    <property type="evidence" value="ECO:0007669"/>
    <property type="project" value="UniProtKB-KW"/>
</dbReference>
<dbReference type="PROSITE" id="PS51760">
    <property type="entry name" value="GH10_2"/>
    <property type="match status" value="1"/>
</dbReference>
<dbReference type="InterPro" id="IPR001000">
    <property type="entry name" value="GH10_dom"/>
</dbReference>
<evidence type="ECO:0000256" key="1">
    <source>
        <dbReference type="ARBA" id="ARBA00000681"/>
    </source>
</evidence>
<feature type="signal peptide" evidence="11">
    <location>
        <begin position="1"/>
        <end position="20"/>
    </location>
</feature>
<dbReference type="EC" id="3.2.1.8" evidence="5"/>
<dbReference type="PANTHER" id="PTHR31490">
    <property type="entry name" value="GLYCOSYL HYDROLASE"/>
    <property type="match status" value="1"/>
</dbReference>
<comment type="pathway">
    <text evidence="3">Glycan degradation; xylan degradation.</text>
</comment>
<dbReference type="AlphaFoldDB" id="A0AAD6Z0S7"/>
<proteinExistence type="inferred from homology"/>
<dbReference type="GO" id="GO:0005576">
    <property type="term" value="C:extracellular region"/>
    <property type="evidence" value="ECO:0007669"/>
    <property type="project" value="UniProtKB-SubCell"/>
</dbReference>
<dbReference type="PANTHER" id="PTHR31490:SF35">
    <property type="entry name" value="ENDO-1,4-BETA-XYLANASE"/>
    <property type="match status" value="1"/>
</dbReference>
<evidence type="ECO:0000256" key="3">
    <source>
        <dbReference type="ARBA" id="ARBA00004851"/>
    </source>
</evidence>
<dbReference type="SUPFAM" id="SSF51445">
    <property type="entry name" value="(Trans)glycosidases"/>
    <property type="match status" value="1"/>
</dbReference>
<keyword evidence="11" id="KW-0732">Signal</keyword>
<comment type="similarity">
    <text evidence="4">Belongs to the glycosyl hydrolase 10 (cellulase F) family.</text>
</comment>
<reference evidence="13" key="1">
    <citation type="submission" date="2023-03" db="EMBL/GenBank/DDBJ databases">
        <title>Massive genome expansion in bonnet fungi (Mycena s.s.) driven by repeated elements and novel gene families across ecological guilds.</title>
        <authorList>
            <consortium name="Lawrence Berkeley National Laboratory"/>
            <person name="Harder C.B."/>
            <person name="Miyauchi S."/>
            <person name="Viragh M."/>
            <person name="Kuo A."/>
            <person name="Thoen E."/>
            <person name="Andreopoulos B."/>
            <person name="Lu D."/>
            <person name="Skrede I."/>
            <person name="Drula E."/>
            <person name="Henrissat B."/>
            <person name="Morin E."/>
            <person name="Kohler A."/>
            <person name="Barry K."/>
            <person name="LaButti K."/>
            <person name="Morin E."/>
            <person name="Salamov A."/>
            <person name="Lipzen A."/>
            <person name="Mereny Z."/>
            <person name="Hegedus B."/>
            <person name="Baldrian P."/>
            <person name="Stursova M."/>
            <person name="Weitz H."/>
            <person name="Taylor A."/>
            <person name="Grigoriev I.V."/>
            <person name="Nagy L.G."/>
            <person name="Martin F."/>
            <person name="Kauserud H."/>
        </authorList>
    </citation>
    <scope>NUCLEOTIDE SEQUENCE</scope>
    <source>
        <strain evidence="13">CBHHK002</strain>
    </source>
</reference>
<dbReference type="InterPro" id="IPR044846">
    <property type="entry name" value="GH10"/>
</dbReference>
<accession>A0AAD6Z0S7</accession>